<dbReference type="Pfam" id="PF01300">
    <property type="entry name" value="Sua5_yciO_yrdC"/>
    <property type="match status" value="1"/>
</dbReference>
<dbReference type="KEGG" id="htl:HPTL_1400"/>
<dbReference type="GO" id="GO:0003998">
    <property type="term" value="F:acylphosphatase activity"/>
    <property type="evidence" value="ECO:0007669"/>
    <property type="project" value="UniProtKB-EC"/>
</dbReference>
<keyword evidence="5" id="KW-0863">Zinc-finger</keyword>
<gene>
    <name evidence="13" type="primary">hypF</name>
    <name evidence="13" type="ORF">HPTL_1400</name>
</gene>
<dbReference type="InterPro" id="IPR055128">
    <property type="entry name" value="HypF_C_2"/>
</dbReference>
<dbReference type="InterPro" id="IPR017945">
    <property type="entry name" value="DHBP_synth_RibB-like_a/b_dom"/>
</dbReference>
<dbReference type="InterPro" id="IPR036046">
    <property type="entry name" value="Acylphosphatase-like_dom_sf"/>
</dbReference>
<dbReference type="InterPro" id="IPR006070">
    <property type="entry name" value="Sua5-like_dom"/>
</dbReference>
<dbReference type="GO" id="GO:0016874">
    <property type="term" value="F:ligase activity"/>
    <property type="evidence" value="ECO:0007669"/>
    <property type="project" value="UniProtKB-UniRule"/>
</dbReference>
<comment type="catalytic activity">
    <reaction evidence="7 8">
        <text>C-terminal L-cysteinyl-[HypE protein] + carbamoyl phosphate + ATP + H2O = C-terminal S-carboxamide-L-cysteinyl-[HypE protein] + AMP + phosphate + diphosphate + H(+)</text>
        <dbReference type="Rhea" id="RHEA:55636"/>
        <dbReference type="Rhea" id="RHEA-COMP:14247"/>
        <dbReference type="Rhea" id="RHEA-COMP:14392"/>
        <dbReference type="ChEBI" id="CHEBI:15377"/>
        <dbReference type="ChEBI" id="CHEBI:15378"/>
        <dbReference type="ChEBI" id="CHEBI:30616"/>
        <dbReference type="ChEBI" id="CHEBI:33019"/>
        <dbReference type="ChEBI" id="CHEBI:43474"/>
        <dbReference type="ChEBI" id="CHEBI:58228"/>
        <dbReference type="ChEBI" id="CHEBI:76913"/>
        <dbReference type="ChEBI" id="CHEBI:139126"/>
        <dbReference type="ChEBI" id="CHEBI:456215"/>
    </reaction>
</comment>
<dbReference type="InterPro" id="IPR051060">
    <property type="entry name" value="Carbamoyltrans_HypF-like"/>
</dbReference>
<dbReference type="PIRSF" id="PIRSF006256">
    <property type="entry name" value="CMPcnvr_hdrg_mat"/>
    <property type="match status" value="1"/>
</dbReference>
<dbReference type="Pfam" id="PF17788">
    <property type="entry name" value="HypF_C"/>
    <property type="match status" value="1"/>
</dbReference>
<feature type="domain" description="YrdC-like" evidence="12">
    <location>
        <begin position="212"/>
        <end position="417"/>
    </location>
</feature>
<dbReference type="PROSITE" id="PS51163">
    <property type="entry name" value="YRDC"/>
    <property type="match status" value="1"/>
</dbReference>
<evidence type="ECO:0000313" key="13">
    <source>
        <dbReference type="EMBL" id="BBD77664.1"/>
    </source>
</evidence>
<dbReference type="SUPFAM" id="SSF54975">
    <property type="entry name" value="Acylphosphatase/BLUF domain-like"/>
    <property type="match status" value="1"/>
</dbReference>
<protein>
    <recommendedName>
        <fullName evidence="8">Carbamoyltransferase HypF</fullName>
        <ecNumber evidence="8">6.2.-.-</ecNumber>
    </recommendedName>
</protein>
<dbReference type="Pfam" id="PF00708">
    <property type="entry name" value="Acylphosphatase"/>
    <property type="match status" value="1"/>
</dbReference>
<dbReference type="PROSITE" id="PS51160">
    <property type="entry name" value="ACYLPHOSPHATASE_3"/>
    <property type="match status" value="1"/>
</dbReference>
<dbReference type="Pfam" id="PF07503">
    <property type="entry name" value="zf-HYPF"/>
    <property type="match status" value="2"/>
</dbReference>
<dbReference type="InterPro" id="IPR011125">
    <property type="entry name" value="Znf_HypF"/>
</dbReference>
<dbReference type="GO" id="GO:0016743">
    <property type="term" value="F:carboxyl- or carbamoyltransferase activity"/>
    <property type="evidence" value="ECO:0007669"/>
    <property type="project" value="UniProtKB-UniRule"/>
</dbReference>
<dbReference type="GO" id="GO:0051604">
    <property type="term" value="P:protein maturation"/>
    <property type="evidence" value="ECO:0007669"/>
    <property type="project" value="TreeGrafter"/>
</dbReference>
<dbReference type="Gene3D" id="3.30.420.40">
    <property type="match status" value="1"/>
</dbReference>
<keyword evidence="13" id="KW-0808">Transferase</keyword>
<evidence type="ECO:0000256" key="9">
    <source>
        <dbReference type="PROSITE-ProRule" id="PRU00520"/>
    </source>
</evidence>
<evidence type="ECO:0000259" key="12">
    <source>
        <dbReference type="PROSITE" id="PS51163"/>
    </source>
</evidence>
<keyword evidence="6" id="KW-0862">Zinc</keyword>
<accession>A0A2Z6DYQ4</accession>
<dbReference type="PANTHER" id="PTHR42959:SF1">
    <property type="entry name" value="CARBAMOYLTRANSFERASE HYPF"/>
    <property type="match status" value="1"/>
</dbReference>
<evidence type="ECO:0000259" key="11">
    <source>
        <dbReference type="PROSITE" id="PS51160"/>
    </source>
</evidence>
<dbReference type="InterPro" id="IPR041440">
    <property type="entry name" value="HypF_C"/>
</dbReference>
<evidence type="ECO:0000256" key="3">
    <source>
        <dbReference type="ARBA" id="ARBA00022598"/>
    </source>
</evidence>
<evidence type="ECO:0000256" key="6">
    <source>
        <dbReference type="ARBA" id="ARBA00022833"/>
    </source>
</evidence>
<evidence type="ECO:0000256" key="8">
    <source>
        <dbReference type="PIRNR" id="PIRNR006256"/>
    </source>
</evidence>
<dbReference type="InterPro" id="IPR004421">
    <property type="entry name" value="Carbamoyltransferase_HypF"/>
</dbReference>
<dbReference type="EC" id="6.2.-.-" evidence="8"/>
<feature type="region of interest" description="Disordered" evidence="10">
    <location>
        <begin position="819"/>
        <end position="839"/>
    </location>
</feature>
<dbReference type="GO" id="GO:0003725">
    <property type="term" value="F:double-stranded RNA binding"/>
    <property type="evidence" value="ECO:0007669"/>
    <property type="project" value="InterPro"/>
</dbReference>
<evidence type="ECO:0000256" key="2">
    <source>
        <dbReference type="ARBA" id="ARBA00008097"/>
    </source>
</evidence>
<keyword evidence="4" id="KW-0479">Metal-binding</keyword>
<name>A0A2Z6DYQ4_HYDTE</name>
<feature type="domain" description="Acylphosphatase-like" evidence="11">
    <location>
        <begin position="9"/>
        <end position="93"/>
    </location>
</feature>
<dbReference type="SUPFAM" id="SSF55821">
    <property type="entry name" value="YrdC/RibB"/>
    <property type="match status" value="1"/>
</dbReference>
<dbReference type="NCBIfam" id="TIGR00143">
    <property type="entry name" value="hypF"/>
    <property type="match status" value="1"/>
</dbReference>
<dbReference type="Proteomes" id="UP000262004">
    <property type="component" value="Chromosome"/>
</dbReference>
<dbReference type="GO" id="GO:0008270">
    <property type="term" value="F:zinc ion binding"/>
    <property type="evidence" value="ECO:0007669"/>
    <property type="project" value="UniProtKB-KW"/>
</dbReference>
<reference evidence="13 14" key="1">
    <citation type="submission" date="2018-04" db="EMBL/GenBank/DDBJ databases">
        <title>Complete genome sequence of Hydrogenophilus thermoluteolus TH-1.</title>
        <authorList>
            <person name="Arai H."/>
        </authorList>
    </citation>
    <scope>NUCLEOTIDE SEQUENCE [LARGE SCALE GENOMIC DNA]</scope>
    <source>
        <strain evidence="13 14">TH-1</strain>
    </source>
</reference>
<comment type="pathway">
    <text evidence="1 8">Protein modification; [NiFe] hydrogenase maturation.</text>
</comment>
<dbReference type="PROSITE" id="PS00150">
    <property type="entry name" value="ACYLPHOSPHATASE_1"/>
    <property type="match status" value="1"/>
</dbReference>
<dbReference type="Gene3D" id="3.30.110.120">
    <property type="match status" value="1"/>
</dbReference>
<dbReference type="Gene3D" id="3.90.870.50">
    <property type="match status" value="1"/>
</dbReference>
<dbReference type="Pfam" id="PF22521">
    <property type="entry name" value="HypF_C_2"/>
    <property type="match status" value="1"/>
</dbReference>
<dbReference type="UniPathway" id="UPA00335"/>
<dbReference type="EMBL" id="AP018558">
    <property type="protein sequence ID" value="BBD77664.1"/>
    <property type="molecule type" value="Genomic_DNA"/>
</dbReference>
<keyword evidence="3" id="KW-0436">Ligase</keyword>
<evidence type="ECO:0000256" key="4">
    <source>
        <dbReference type="ARBA" id="ARBA00022723"/>
    </source>
</evidence>
<dbReference type="Gene3D" id="3.30.420.360">
    <property type="match status" value="1"/>
</dbReference>
<dbReference type="InterPro" id="IPR017968">
    <property type="entry name" value="Acylphosphatase_CS"/>
</dbReference>
<dbReference type="AlphaFoldDB" id="A0A2Z6DYQ4"/>
<comment type="similarity">
    <text evidence="2 8">Belongs to the carbamoyltransferase HypF family.</text>
</comment>
<keyword evidence="14" id="KW-1185">Reference proteome</keyword>
<sequence>MDRKALRRVRRFLIRGRVQGVGFRPFVARLANALGVAGWVRNVGWGVEVAVTDGDVTRFLERLRAEAPTSARIDAIEICPDPPERFAELVQRTAEEGKRTFVILPNGGDSGLALAPDRAVCRDCVAELCDPNDRRWRYPFVACTACGPRYTVSTALPYARAATTLTAFPLCPECQREFDDPTNRRFHAETTACPVCGPQLRFLDRSGQPVPGDPIASALACVQAGGIVALKGLGGFQLVCDARAPEVVATLRARKRRPTKPLAVMGLNAASLAEWVEWTEAERRVFESAEAPIVLTAIRRDLDTAANAALGALAPGLAWLGVMRPTTPLHLLLWHEAAGRPVGTDWLDEPHPLFLVMTSGNRSGAPLAADDCEAFAALADCVDGFLTHDRPIAQRADDSVVRTRRDGKLILIRRARGFVPEAVALGGVEADEPGVALGSDLKLAAAFVVSDKAYLTPYLGELTNRDTFDHAWRTLTHWRGWLGVTPRWIAHDTHPDALSRRLAEQLAAEWQAQCIPVWHHPAHLAAVIAETTLETAGPWVGWSLDGFGWGEGGEAWGGELLQFDACGQWRRLDHFPLLPLPGGDRAAREPWRLAVAVLACATGEEAVLHGWWARRAAHAQALGIRWPQITEVERLWRWLRSCPNGSIGTTSSVGRWFDAVSALLGLCAYNTFEGEAALRLESAAARAFDAECAPSFTRLPATEGKHHGEPETDWHGWWSWVASVAHAVAIPEWAAAFHHVIAETLVARARPHLTDPILLGGGGCWQNRLLIDATAAACARYGVTLRLAQQLPANDGGIALGQAWLVLAARCAMTASQRSSREETSDVSGNTRRSGCAFA</sequence>
<dbReference type="InterPro" id="IPR001792">
    <property type="entry name" value="Acylphosphatase-like_dom"/>
</dbReference>
<comment type="catalytic activity">
    <reaction evidence="9">
        <text>an acyl phosphate + H2O = a carboxylate + phosphate + H(+)</text>
        <dbReference type="Rhea" id="RHEA:14965"/>
        <dbReference type="ChEBI" id="CHEBI:15377"/>
        <dbReference type="ChEBI" id="CHEBI:15378"/>
        <dbReference type="ChEBI" id="CHEBI:29067"/>
        <dbReference type="ChEBI" id="CHEBI:43474"/>
        <dbReference type="ChEBI" id="CHEBI:59918"/>
        <dbReference type="EC" id="3.6.1.7"/>
    </reaction>
</comment>
<evidence type="ECO:0000256" key="1">
    <source>
        <dbReference type="ARBA" id="ARBA00004711"/>
    </source>
</evidence>
<proteinExistence type="inferred from homology"/>
<dbReference type="PANTHER" id="PTHR42959">
    <property type="entry name" value="CARBAMOYLTRANSFERASE"/>
    <property type="match status" value="1"/>
</dbReference>
<evidence type="ECO:0000256" key="5">
    <source>
        <dbReference type="ARBA" id="ARBA00022771"/>
    </source>
</evidence>
<keyword evidence="9" id="KW-0378">Hydrolase</keyword>
<evidence type="ECO:0000256" key="7">
    <source>
        <dbReference type="ARBA" id="ARBA00048220"/>
    </source>
</evidence>
<evidence type="ECO:0000313" key="14">
    <source>
        <dbReference type="Proteomes" id="UP000262004"/>
    </source>
</evidence>
<feature type="active site" evidence="9">
    <location>
        <position position="42"/>
    </location>
</feature>
<comment type="function">
    <text evidence="8">Involved in the maturation of [NiFe] hydrogenases. Along with HypE, it catalyzes the synthesis of the CN ligands of the active site iron of [NiFe]-hydrogenases. HypF functions as a carbamoyl transferase using carbamoylphosphate as a substrate and transferring the carboxamido moiety in an ATP-dependent reaction to the thiolate of the C-terminal cysteine of HypE yielding a protein-S-carboxamide.</text>
</comment>
<evidence type="ECO:0000256" key="10">
    <source>
        <dbReference type="SAM" id="MobiDB-lite"/>
    </source>
</evidence>
<organism evidence="13 14">
    <name type="scientific">Hydrogenophilus thermoluteolus</name>
    <name type="common">Pseudomonas hydrogenothermophila</name>
    <dbReference type="NCBI Taxonomy" id="297"/>
    <lineage>
        <taxon>Bacteria</taxon>
        <taxon>Pseudomonadati</taxon>
        <taxon>Pseudomonadota</taxon>
        <taxon>Hydrogenophilia</taxon>
        <taxon>Hydrogenophilales</taxon>
        <taxon>Hydrogenophilaceae</taxon>
        <taxon>Hydrogenophilus</taxon>
    </lineage>
</organism>
<feature type="active site" evidence="9">
    <location>
        <position position="24"/>
    </location>
</feature>